<sequence length="170" mass="18374">MSPTISKPCYPPQSPNNNSGCFNLMVILAAIVCAFLCALGLNTILQCTLQCANHVLTEPLQWIASRGINSGLKKKEMVALPTSIYNSNSHNNNSNSSSSNSGSSPSSGSASCAICLADFSDGDKIRFLPKCNHRFHVACIDKWLLSHSSCLTWNFLKSNDTSHPFHILIA</sequence>
<evidence type="ECO:0000256" key="3">
    <source>
        <dbReference type="ARBA" id="ARBA00022833"/>
    </source>
</evidence>
<accession>A0A445DI57</accession>
<feature type="transmembrane region" description="Helical" evidence="5">
    <location>
        <begin position="21"/>
        <end position="41"/>
    </location>
</feature>
<dbReference type="PROSITE" id="PS50089">
    <property type="entry name" value="ZF_RING_2"/>
    <property type="match status" value="1"/>
</dbReference>
<dbReference type="AlphaFoldDB" id="A0A445DI57"/>
<organism evidence="7 8">
    <name type="scientific">Arachis hypogaea</name>
    <name type="common">Peanut</name>
    <dbReference type="NCBI Taxonomy" id="3818"/>
    <lineage>
        <taxon>Eukaryota</taxon>
        <taxon>Viridiplantae</taxon>
        <taxon>Streptophyta</taxon>
        <taxon>Embryophyta</taxon>
        <taxon>Tracheophyta</taxon>
        <taxon>Spermatophyta</taxon>
        <taxon>Magnoliopsida</taxon>
        <taxon>eudicotyledons</taxon>
        <taxon>Gunneridae</taxon>
        <taxon>Pentapetalae</taxon>
        <taxon>rosids</taxon>
        <taxon>fabids</taxon>
        <taxon>Fabales</taxon>
        <taxon>Fabaceae</taxon>
        <taxon>Papilionoideae</taxon>
        <taxon>50 kb inversion clade</taxon>
        <taxon>dalbergioids sensu lato</taxon>
        <taxon>Dalbergieae</taxon>
        <taxon>Pterocarpus clade</taxon>
        <taxon>Arachis</taxon>
    </lineage>
</organism>
<evidence type="ECO:0000256" key="1">
    <source>
        <dbReference type="ARBA" id="ARBA00022723"/>
    </source>
</evidence>
<evidence type="ECO:0000256" key="2">
    <source>
        <dbReference type="ARBA" id="ARBA00022771"/>
    </source>
</evidence>
<keyword evidence="5" id="KW-0812">Transmembrane</keyword>
<dbReference type="PANTHER" id="PTHR45798">
    <property type="entry name" value="RING-H2 FINGER PROTEIN ATL61-RELATED-RELATED"/>
    <property type="match status" value="1"/>
</dbReference>
<reference evidence="7 8" key="1">
    <citation type="submission" date="2019-01" db="EMBL/GenBank/DDBJ databases">
        <title>Sequencing of cultivated peanut Arachis hypogaea provides insights into genome evolution and oil improvement.</title>
        <authorList>
            <person name="Chen X."/>
        </authorList>
    </citation>
    <scope>NUCLEOTIDE SEQUENCE [LARGE SCALE GENOMIC DNA]</scope>
    <source>
        <strain evidence="8">cv. Fuhuasheng</strain>
        <tissue evidence="7">Leaves</tissue>
    </source>
</reference>
<dbReference type="Gene3D" id="3.30.40.10">
    <property type="entry name" value="Zinc/RING finger domain, C3HC4 (zinc finger)"/>
    <property type="match status" value="1"/>
</dbReference>
<gene>
    <name evidence="7" type="ORF">Ahy_A04g020629</name>
</gene>
<protein>
    <recommendedName>
        <fullName evidence="6">RING-type domain-containing protein</fullName>
    </recommendedName>
</protein>
<proteinExistence type="predicted"/>
<dbReference type="InterPro" id="IPR052788">
    <property type="entry name" value="RING-type_E3_ligase_ATL"/>
</dbReference>
<dbReference type="GO" id="GO:0008270">
    <property type="term" value="F:zinc ion binding"/>
    <property type="evidence" value="ECO:0007669"/>
    <property type="project" value="UniProtKB-KW"/>
</dbReference>
<dbReference type="EMBL" id="SDMP01000004">
    <property type="protein sequence ID" value="RYR62875.1"/>
    <property type="molecule type" value="Genomic_DNA"/>
</dbReference>
<keyword evidence="1" id="KW-0479">Metal-binding</keyword>
<keyword evidence="5" id="KW-0472">Membrane</keyword>
<dbReference type="SUPFAM" id="SSF57850">
    <property type="entry name" value="RING/U-box"/>
    <property type="match status" value="1"/>
</dbReference>
<keyword evidence="3" id="KW-0862">Zinc</keyword>
<comment type="caution">
    <text evidence="7">The sequence shown here is derived from an EMBL/GenBank/DDBJ whole genome shotgun (WGS) entry which is preliminary data.</text>
</comment>
<evidence type="ECO:0000259" key="6">
    <source>
        <dbReference type="PROSITE" id="PS50089"/>
    </source>
</evidence>
<feature type="domain" description="RING-type" evidence="6">
    <location>
        <begin position="112"/>
        <end position="150"/>
    </location>
</feature>
<dbReference type="Proteomes" id="UP000289738">
    <property type="component" value="Chromosome A04"/>
</dbReference>
<evidence type="ECO:0000313" key="8">
    <source>
        <dbReference type="Proteomes" id="UP000289738"/>
    </source>
</evidence>
<keyword evidence="5" id="KW-1133">Transmembrane helix</keyword>
<keyword evidence="8" id="KW-1185">Reference proteome</keyword>
<evidence type="ECO:0000313" key="7">
    <source>
        <dbReference type="EMBL" id="RYR62875.1"/>
    </source>
</evidence>
<keyword evidence="2 4" id="KW-0863">Zinc-finger</keyword>
<evidence type="ECO:0000256" key="5">
    <source>
        <dbReference type="SAM" id="Phobius"/>
    </source>
</evidence>
<name>A0A445DI57_ARAHY</name>
<dbReference type="InterPro" id="IPR001841">
    <property type="entry name" value="Znf_RING"/>
</dbReference>
<dbReference type="PANTHER" id="PTHR45798:SF33">
    <property type="entry name" value="OS06G0666500 PROTEIN"/>
    <property type="match status" value="1"/>
</dbReference>
<dbReference type="STRING" id="3818.A0A445DI57"/>
<dbReference type="InterPro" id="IPR013083">
    <property type="entry name" value="Znf_RING/FYVE/PHD"/>
</dbReference>
<dbReference type="Pfam" id="PF13639">
    <property type="entry name" value="zf-RING_2"/>
    <property type="match status" value="1"/>
</dbReference>
<evidence type="ECO:0000256" key="4">
    <source>
        <dbReference type="PROSITE-ProRule" id="PRU00175"/>
    </source>
</evidence>